<reference evidence="3" key="6">
    <citation type="submission" date="2019-09" db="EMBL/GenBank/DDBJ databases">
        <authorList>
            <person name="Ross B.D."/>
            <person name="Verster A.J."/>
            <person name="Radey M.C."/>
            <person name="Schmidtke D.T."/>
            <person name="Pope C.E."/>
            <person name="Hoffman L.R."/>
            <person name="Hajjar A.M."/>
            <person name="Peterson S.B."/>
            <person name="Borenstein E."/>
            <person name="Mougous J.D."/>
        </authorList>
    </citation>
    <scope>NUCLEOTIDE SEQUENCE</scope>
    <source>
        <strain evidence="3">H204</strain>
    </source>
</reference>
<evidence type="ECO:0000313" key="14">
    <source>
        <dbReference type="Proteomes" id="UP000327007"/>
    </source>
</evidence>
<dbReference type="Pfam" id="PF11922">
    <property type="entry name" value="DUF3440"/>
    <property type="match status" value="1"/>
</dbReference>
<dbReference type="RefSeq" id="WP_004313604.1">
    <property type="nucleotide sequence ID" value="NZ_AP031409.1"/>
</dbReference>
<dbReference type="Proteomes" id="UP000327007">
    <property type="component" value="Unassembled WGS sequence"/>
</dbReference>
<evidence type="ECO:0000313" key="3">
    <source>
        <dbReference type="EMBL" id="KAA9048482.1"/>
    </source>
</evidence>
<feature type="domain" description="Phosphoadenosine phosphosulphate reductase" evidence="1">
    <location>
        <begin position="30"/>
        <end position="239"/>
    </location>
</feature>
<dbReference type="AlphaFoldDB" id="A0A174LA90"/>
<dbReference type="EMBL" id="FOUM01000022">
    <property type="protein sequence ID" value="SFN15402.1"/>
    <property type="molecule type" value="Genomic_DNA"/>
</dbReference>
<name>A0A174LA90_9BACE</name>
<dbReference type="InterPro" id="IPR021845">
    <property type="entry name" value="DUF3440"/>
</dbReference>
<dbReference type="EMBL" id="FNRP01000012">
    <property type="protein sequence ID" value="SEA74735.1"/>
    <property type="molecule type" value="Genomic_DNA"/>
</dbReference>
<gene>
    <name evidence="7" type="ORF">DW042_19245</name>
    <name evidence="6" type="ORF">DXD03_08600</name>
    <name evidence="3" type="ORF">F6S82_06600</name>
    <name evidence="4" type="ORF">GA574_12990</name>
    <name evidence="2" type="ORF">K8V07_01980</name>
    <name evidence="5" type="ORF">LDZ35_04385</name>
    <name evidence="8" type="ORF">SAMN04487924_11263</name>
    <name evidence="9" type="ORF">SAMN05216250_1223</name>
</gene>
<dbReference type="PANTHER" id="PTHR30083:SF0">
    <property type="entry name" value="3'-PHOSPHOADENOSINE 5'-PHOSPHOSULFATE SULFOTRANSFERASE (PAPS REDUCTASE)_FAD SYNTHETASE"/>
    <property type="match status" value="1"/>
</dbReference>
<dbReference type="EMBL" id="QSQU01000009">
    <property type="protein sequence ID" value="RGK64471.1"/>
    <property type="molecule type" value="Genomic_DNA"/>
</dbReference>
<reference evidence="5" key="9">
    <citation type="submission" date="2023-08" db="EMBL/GenBank/DDBJ databases">
        <title>Mucin Metabolism Genes Underlie the Key Renovations of Bacteroides xylanisolvens Genomes in Captive Great Apes.</title>
        <authorList>
            <person name="Nishida A.H."/>
        </authorList>
    </citation>
    <scope>NUCLEOTIDE SEQUENCE</scope>
    <source>
        <strain evidence="5">P19.10B</strain>
    </source>
</reference>
<protein>
    <submittedName>
        <fullName evidence="7">DUF3440 domain-containing protein</fullName>
    </submittedName>
    <submittedName>
        <fullName evidence="8">Predicted phosphoadenosine phosphosulfate sulfurtransferase, contains C-terminal DUF3440 domain</fullName>
    </submittedName>
</protein>
<dbReference type="EMBL" id="VYQC01000003">
    <property type="protein sequence ID" value="KAA9048482.1"/>
    <property type="molecule type" value="Genomic_DNA"/>
</dbReference>
<evidence type="ECO:0000313" key="2">
    <source>
        <dbReference type="EMBL" id="HJG10680.1"/>
    </source>
</evidence>
<dbReference type="FunFam" id="3.40.50.620:FF:000163">
    <property type="entry name" value="Predicted phosphoadenosine phosphosulfate reductase"/>
    <property type="match status" value="1"/>
</dbReference>
<dbReference type="Proteomes" id="UP000284417">
    <property type="component" value="Unassembled WGS sequence"/>
</dbReference>
<evidence type="ECO:0000313" key="5">
    <source>
        <dbReference type="EMBL" id="MCA4522449.1"/>
    </source>
</evidence>
<reference evidence="4 15" key="5">
    <citation type="journal article" date="2019" name="Nat. Med.">
        <title>A library of human gut bacterial isolates paired with longitudinal multiomics data enables mechanistic microbiome research.</title>
        <authorList>
            <person name="Poyet M."/>
            <person name="Groussin M."/>
            <person name="Gibbons S.M."/>
            <person name="Avila-Pacheco J."/>
            <person name="Jiang X."/>
            <person name="Kearney S.M."/>
            <person name="Perrotta A.R."/>
            <person name="Berdy B."/>
            <person name="Zhao S."/>
            <person name="Lieberman T.D."/>
            <person name="Swanson P.K."/>
            <person name="Smith M."/>
            <person name="Roesemann S."/>
            <person name="Alexander J.E."/>
            <person name="Rich S.A."/>
            <person name="Livny J."/>
            <person name="Vlamakis H."/>
            <person name="Clish C."/>
            <person name="Bullock K."/>
            <person name="Deik A."/>
            <person name="Scott J."/>
            <person name="Pierce K.A."/>
            <person name="Xavier R.J."/>
            <person name="Alm E.J."/>
        </authorList>
    </citation>
    <scope>NUCLEOTIDE SEQUENCE [LARGE SCALE GENOMIC DNA]</scope>
    <source>
        <strain evidence="4 15">BIOML-A74</strain>
    </source>
</reference>
<evidence type="ECO:0000313" key="8">
    <source>
        <dbReference type="EMBL" id="SEA74735.1"/>
    </source>
</evidence>
<dbReference type="SUPFAM" id="SSF52402">
    <property type="entry name" value="Adenine nucleotide alpha hydrolases-like"/>
    <property type="match status" value="1"/>
</dbReference>
<sequence length="434" mass="51809">MAKKKIAGTKNVYELAQERLKVIFNEFDNIYVSFSGGKDSGVLLNMCIDYIRKNNLKVRLGVFHMDYEIQYKMTIDYVDRMLEANKDILDVYRVCIPFRVATCTSMYQSFWRPWEDNKKNIWVRSMPKKAMTKDDFPFYNTTMWDYEFQMRFAQWIHNKNDAVRTCCLIGIRTQESFNRWRCIYMSRKFQMYHKYKWTSKVGNDIYNAYPIFDWKTTDVWTANGKFQWDYNTLYDLYYRAGVNLERQRVASPFINEAQESLQLYRVLDPNTWGKMVGRVNGVNFTGMYGGTHAMGWQSVKLPEGYTWREFMYFLLSTLPERARKNYLRKLSVSVNFWRTKGGCLSDATIQKLIDAKVPIIVMDNSNYKTLKKPVRMEYQDDIDIPEFKEIPTYKRMCVCILKNDHACKYMGFSPTKEEMSKRSQIMEQYRIIVS</sequence>
<dbReference type="PANTHER" id="PTHR30083">
    <property type="entry name" value="TRANSCRIPTIONAL REGULATOR-RELATED"/>
    <property type="match status" value="1"/>
</dbReference>
<evidence type="ECO:0000259" key="1">
    <source>
        <dbReference type="Pfam" id="PF01507"/>
    </source>
</evidence>
<dbReference type="GO" id="GO:0071453">
    <property type="term" value="P:cellular response to oxygen levels"/>
    <property type="evidence" value="ECO:0007669"/>
    <property type="project" value="TreeGrafter"/>
</dbReference>
<dbReference type="EMBL" id="QROC01000031">
    <property type="protein sequence ID" value="RHK91799.1"/>
    <property type="molecule type" value="Genomic_DNA"/>
</dbReference>
<evidence type="ECO:0000313" key="13">
    <source>
        <dbReference type="Proteomes" id="UP000284417"/>
    </source>
</evidence>
<dbReference type="EMBL" id="DYVL01000034">
    <property type="protein sequence ID" value="HJG10680.1"/>
    <property type="molecule type" value="Genomic_DNA"/>
</dbReference>
<dbReference type="EMBL" id="WDES01000020">
    <property type="protein sequence ID" value="KAB6087470.1"/>
    <property type="molecule type" value="Genomic_DNA"/>
</dbReference>
<evidence type="ECO:0000313" key="15">
    <source>
        <dbReference type="Proteomes" id="UP000435059"/>
    </source>
</evidence>
<dbReference type="Proteomes" id="UP000183766">
    <property type="component" value="Unassembled WGS sequence"/>
</dbReference>
<keyword evidence="15" id="KW-1185">Reference proteome</keyword>
<proteinExistence type="predicted"/>
<dbReference type="EMBL" id="JAIWWW010000009">
    <property type="protein sequence ID" value="MCA4522449.1"/>
    <property type="molecule type" value="Genomic_DNA"/>
</dbReference>
<reference evidence="10 11" key="1">
    <citation type="submission" date="2016-10" db="EMBL/GenBank/DDBJ databases">
        <authorList>
            <person name="de Groot N.N."/>
        </authorList>
    </citation>
    <scope>NUCLEOTIDE SEQUENCE [LARGE SCALE GENOMIC DNA]</scope>
    <source>
        <strain evidence="9 11">NLAE-zl-C202</strain>
        <strain evidence="8 10">NLAE-zl-G339</strain>
    </source>
</reference>
<keyword evidence="8" id="KW-0808">Transferase</keyword>
<dbReference type="Pfam" id="PF01507">
    <property type="entry name" value="PAPS_reduct"/>
    <property type="match status" value="1"/>
</dbReference>
<accession>A0A174LA90</accession>
<evidence type="ECO:0000313" key="4">
    <source>
        <dbReference type="EMBL" id="KAB6087470.1"/>
    </source>
</evidence>
<evidence type="ECO:0000313" key="12">
    <source>
        <dbReference type="Proteomes" id="UP000261210"/>
    </source>
</evidence>
<evidence type="ECO:0000313" key="9">
    <source>
        <dbReference type="EMBL" id="SFN15402.1"/>
    </source>
</evidence>
<reference evidence="3" key="4">
    <citation type="journal article" date="2019" name="bioRxiv">
        <title>Acquired interbacterial defense systems protect against interspecies antagonism in the human gut microbiome.</title>
        <authorList>
            <person name="Ross B.D."/>
            <person name="Verster A.J."/>
            <person name="Radey M.C."/>
            <person name="Schmidtke D.T."/>
            <person name="Pope C.E."/>
            <person name="Hoffman L.R."/>
            <person name="Hajjar A.M."/>
            <person name="Peterson S.B."/>
            <person name="Borenstein E."/>
            <person name="Mougous J.D."/>
        </authorList>
    </citation>
    <scope>NUCLEOTIDE SEQUENCE</scope>
    <source>
        <strain evidence="3">H204</strain>
    </source>
</reference>
<dbReference type="CDD" id="cd23947">
    <property type="entry name" value="PAPS_reductase-like_YbdN"/>
    <property type="match status" value="1"/>
</dbReference>
<dbReference type="Proteomes" id="UP000261210">
    <property type="component" value="Unassembled WGS sequence"/>
</dbReference>
<dbReference type="Proteomes" id="UP000435059">
    <property type="component" value="Unassembled WGS sequence"/>
</dbReference>
<reference evidence="12 13" key="3">
    <citation type="submission" date="2018-08" db="EMBL/GenBank/DDBJ databases">
        <title>A genome reference for cultivated species of the human gut microbiota.</title>
        <authorList>
            <person name="Zou Y."/>
            <person name="Xue W."/>
            <person name="Luo G."/>
        </authorList>
    </citation>
    <scope>NUCLEOTIDE SEQUENCE [LARGE SCALE GENOMIC DNA]</scope>
    <source>
        <strain evidence="7 13">AF39-6AC</strain>
        <strain evidence="6 12">TF10-34</strain>
    </source>
</reference>
<dbReference type="Proteomes" id="UP000747074">
    <property type="component" value="Unassembled WGS sequence"/>
</dbReference>
<evidence type="ECO:0000313" key="11">
    <source>
        <dbReference type="Proteomes" id="UP000183766"/>
    </source>
</evidence>
<dbReference type="Proteomes" id="UP000183040">
    <property type="component" value="Unassembled WGS sequence"/>
</dbReference>
<organism evidence="7 13">
    <name type="scientific">Bacteroides xylanisolvens</name>
    <dbReference type="NCBI Taxonomy" id="371601"/>
    <lineage>
        <taxon>Bacteria</taxon>
        <taxon>Pseudomonadati</taxon>
        <taxon>Bacteroidota</taxon>
        <taxon>Bacteroidia</taxon>
        <taxon>Bacteroidales</taxon>
        <taxon>Bacteroidaceae</taxon>
        <taxon>Bacteroides</taxon>
    </lineage>
</organism>
<dbReference type="Gene3D" id="3.40.50.620">
    <property type="entry name" value="HUPs"/>
    <property type="match status" value="1"/>
</dbReference>
<evidence type="ECO:0000313" key="6">
    <source>
        <dbReference type="EMBL" id="RGK64471.1"/>
    </source>
</evidence>
<dbReference type="InterPro" id="IPR014729">
    <property type="entry name" value="Rossmann-like_a/b/a_fold"/>
</dbReference>
<reference evidence="14" key="2">
    <citation type="journal article" date="2018" name="J. Anim. Genet.">
        <title>Acquired interbacterial defense systems protect against interspecies antagonism in the human gut microbiome.</title>
        <authorList>
            <person name="Ross B.D."/>
            <person name="Verster A.J."/>
            <person name="Radey M.C."/>
            <person name="Schmidtke D.T."/>
            <person name="Pope C.E."/>
            <person name="Hoffman L.R."/>
            <person name="Hajjar A."/>
            <person name="Peterson S.B."/>
            <person name="Borenstein E."/>
            <person name="Mougous J."/>
        </authorList>
    </citation>
    <scope>NUCLEOTIDE SEQUENCE [LARGE SCALE GENOMIC DNA]</scope>
    <source>
        <strain evidence="14">H204</strain>
    </source>
</reference>
<evidence type="ECO:0000313" key="10">
    <source>
        <dbReference type="Proteomes" id="UP000183040"/>
    </source>
</evidence>
<reference evidence="2" key="8">
    <citation type="submission" date="2021-09" db="EMBL/GenBank/DDBJ databases">
        <authorList>
            <person name="Gilroy R."/>
        </authorList>
    </citation>
    <scope>NUCLEOTIDE SEQUENCE</scope>
    <source>
        <strain evidence="2">CHK154-13316</strain>
    </source>
</reference>
<dbReference type="InterPro" id="IPR002500">
    <property type="entry name" value="PAPS_reduct_dom"/>
</dbReference>
<reference evidence="2" key="7">
    <citation type="journal article" date="2021" name="PeerJ">
        <title>Extensive microbial diversity within the chicken gut microbiome revealed by metagenomics and culture.</title>
        <authorList>
            <person name="Gilroy R."/>
            <person name="Ravi A."/>
            <person name="Getino M."/>
            <person name="Pursley I."/>
            <person name="Horton D.L."/>
            <person name="Alikhan N.F."/>
            <person name="Baker D."/>
            <person name="Gharbi K."/>
            <person name="Hall N."/>
            <person name="Watson M."/>
            <person name="Adriaenssens E.M."/>
            <person name="Foster-Nyarko E."/>
            <person name="Jarju S."/>
            <person name="Secka A."/>
            <person name="Antonio M."/>
            <person name="Oren A."/>
            <person name="Chaudhuri R.R."/>
            <person name="La Ragione R."/>
            <person name="Hildebrand F."/>
            <person name="Pallen M.J."/>
        </authorList>
    </citation>
    <scope>NUCLEOTIDE SEQUENCE</scope>
    <source>
        <strain evidence="2">CHK154-13316</strain>
    </source>
</reference>
<dbReference type="GO" id="GO:0016740">
    <property type="term" value="F:transferase activity"/>
    <property type="evidence" value="ECO:0007669"/>
    <property type="project" value="UniProtKB-KW"/>
</dbReference>
<evidence type="ECO:0000313" key="7">
    <source>
        <dbReference type="EMBL" id="RHK91799.1"/>
    </source>
</evidence>
<dbReference type="Proteomes" id="UP001197958">
    <property type="component" value="Unassembled WGS sequence"/>
</dbReference>